<evidence type="ECO:0000256" key="10">
    <source>
        <dbReference type="ARBA" id="ARBA00023257"/>
    </source>
</evidence>
<reference evidence="20" key="2">
    <citation type="journal article" date="2008" name="Genome Biol.">
        <title>Improved genome assembly and evidence-based global gene model set for the chordate Ciona intestinalis: new insight into intron and operon populations.</title>
        <authorList>
            <person name="Satou Y."/>
            <person name="Mineta K."/>
            <person name="Ogasawara M."/>
            <person name="Sasakura Y."/>
            <person name="Shoguchi E."/>
            <person name="Ueno K."/>
            <person name="Yamada L."/>
            <person name="Matsumoto J."/>
            <person name="Wasserscheid J."/>
            <person name="Dewar K."/>
            <person name="Wiley G.B."/>
            <person name="Macmil S.L."/>
            <person name="Roe B.A."/>
            <person name="Zeller R.W."/>
            <person name="Hastings K.E."/>
            <person name="Lemaire P."/>
            <person name="Lindquist E."/>
            <person name="Endo T."/>
            <person name="Hotta K."/>
            <person name="Inaba K."/>
        </authorList>
    </citation>
    <scope>NUCLEOTIDE SEQUENCE [LARGE SCALE GENOMIC DNA]</scope>
    <source>
        <strain evidence="20">wild type</strain>
    </source>
</reference>
<dbReference type="EMBL" id="EAAA01000286">
    <property type="status" value="NOT_ANNOTATED_CDS"/>
    <property type="molecule type" value="Genomic_DNA"/>
</dbReference>
<dbReference type="Pfam" id="PF01094">
    <property type="entry name" value="ANF_receptor"/>
    <property type="match status" value="1"/>
</dbReference>
<dbReference type="Gene3D" id="3.40.190.10">
    <property type="entry name" value="Periplasmic binding protein-like II"/>
    <property type="match status" value="2"/>
</dbReference>
<dbReference type="STRING" id="7719.ENSCINP00000016355"/>
<dbReference type="Gene3D" id="1.10.287.70">
    <property type="match status" value="1"/>
</dbReference>
<dbReference type="GO" id="GO:0042734">
    <property type="term" value="C:presynaptic membrane"/>
    <property type="evidence" value="ECO:0000318"/>
    <property type="project" value="GO_Central"/>
</dbReference>
<feature type="transmembrane region" description="Helical" evidence="17">
    <location>
        <begin position="567"/>
        <end position="585"/>
    </location>
</feature>
<dbReference type="GO" id="GO:0005886">
    <property type="term" value="C:plasma membrane"/>
    <property type="evidence" value="ECO:0000318"/>
    <property type="project" value="GO_Central"/>
</dbReference>
<feature type="binding site" evidence="14">
    <location>
        <position position="655"/>
    </location>
    <ligand>
        <name>L-glutamate</name>
        <dbReference type="ChEBI" id="CHEBI:29985"/>
    </ligand>
</feature>
<feature type="binding site" evidence="14">
    <location>
        <position position="702"/>
    </location>
    <ligand>
        <name>L-glutamate</name>
        <dbReference type="ChEBI" id="CHEBI:29985"/>
    </ligand>
</feature>
<keyword evidence="10" id="KW-0628">Postsynaptic cell membrane</keyword>
<keyword evidence="21" id="KW-1185">Reference proteome</keyword>
<dbReference type="GO" id="GO:1904315">
    <property type="term" value="F:transmitter-gated monoatomic ion channel activity involved in regulation of postsynaptic membrane potential"/>
    <property type="evidence" value="ECO:0000318"/>
    <property type="project" value="GO_Central"/>
</dbReference>
<dbReference type="InterPro" id="IPR001508">
    <property type="entry name" value="Iono_Glu_rcpt_met"/>
</dbReference>
<dbReference type="Proteomes" id="UP000008144">
    <property type="component" value="Chromosome 1"/>
</dbReference>
<evidence type="ECO:0000256" key="9">
    <source>
        <dbReference type="ARBA" id="ARBA00023180"/>
    </source>
</evidence>
<dbReference type="InterPro" id="IPR015683">
    <property type="entry name" value="Ionotropic_Glu_rcpt"/>
</dbReference>
<dbReference type="Ensembl" id="ENSCINT00000016355.3">
    <property type="protein sequence ID" value="ENSCINP00000016355.3"/>
    <property type="gene ID" value="ENSCING00000007990.3"/>
</dbReference>
<feature type="domain" description="Ionotropic glutamate receptor L-glutamate and glycine-binding" evidence="19">
    <location>
        <begin position="412"/>
        <end position="472"/>
    </location>
</feature>
<dbReference type="InterPro" id="IPR028082">
    <property type="entry name" value="Peripla_BP_I"/>
</dbReference>
<dbReference type="FunFam" id="3.40.190.10:FF:000255">
    <property type="entry name" value="GLutamate Receptor family (AMPA)"/>
    <property type="match status" value="1"/>
</dbReference>
<dbReference type="FunFam" id="3.40.190.10:FF:000439">
    <property type="entry name" value="GLutamate Receptor family (AMPA)"/>
    <property type="match status" value="1"/>
</dbReference>
<dbReference type="HOGENOM" id="CLU_007257_1_1_1"/>
<feature type="domain" description="Ionotropic glutamate receptor C-terminal" evidence="18">
    <location>
        <begin position="402"/>
        <end position="764"/>
    </location>
</feature>
<evidence type="ECO:0000256" key="11">
    <source>
        <dbReference type="ARBA" id="ARBA00023286"/>
    </source>
</evidence>
<dbReference type="SUPFAM" id="SSF53822">
    <property type="entry name" value="Periplasmic binding protein-like I"/>
    <property type="match status" value="1"/>
</dbReference>
<feature type="binding site" evidence="14">
    <location>
        <position position="488"/>
    </location>
    <ligand>
        <name>L-glutamate</name>
        <dbReference type="ChEBI" id="CHEBI:29985"/>
    </ligand>
</feature>
<evidence type="ECO:0000256" key="15">
    <source>
        <dbReference type="PIRSR" id="PIRSR601508-2"/>
    </source>
</evidence>
<keyword evidence="16" id="KW-1015">Disulfide bond</keyword>
<feature type="disulfide bond" evidence="16">
    <location>
        <begin position="714"/>
        <end position="769"/>
    </location>
</feature>
<evidence type="ECO:0000313" key="20">
    <source>
        <dbReference type="Ensembl" id="ENSCINP00000016355.3"/>
    </source>
</evidence>
<dbReference type="PRINTS" id="PR00177">
    <property type="entry name" value="NMDARECEPTOR"/>
</dbReference>
<dbReference type="InterPro" id="IPR001320">
    <property type="entry name" value="Iontro_rcpt_C"/>
</dbReference>
<evidence type="ECO:0000256" key="16">
    <source>
        <dbReference type="PIRSR" id="PIRSR601508-3"/>
    </source>
</evidence>
<dbReference type="GO" id="GO:0050804">
    <property type="term" value="P:modulation of chemical synaptic transmission"/>
    <property type="evidence" value="ECO:0000318"/>
    <property type="project" value="GO_Central"/>
</dbReference>
<proteinExistence type="predicted"/>
<keyword evidence="3 17" id="KW-0812">Transmembrane</keyword>
<feature type="binding site" evidence="14">
    <location>
        <position position="481"/>
    </location>
    <ligand>
        <name>L-glutamate</name>
        <dbReference type="ChEBI" id="CHEBI:29985"/>
    </ligand>
</feature>
<evidence type="ECO:0000256" key="1">
    <source>
        <dbReference type="ARBA" id="ARBA00022448"/>
    </source>
</evidence>
<feature type="disulfide bond" evidence="16">
    <location>
        <begin position="45"/>
        <end position="313"/>
    </location>
</feature>
<dbReference type="GeneTree" id="ENSGT00940000167320"/>
<evidence type="ECO:0000256" key="12">
    <source>
        <dbReference type="ARBA" id="ARBA00023303"/>
    </source>
</evidence>
<keyword evidence="11" id="KW-1071">Ligand-gated ion channel</keyword>
<evidence type="ECO:0000259" key="18">
    <source>
        <dbReference type="SMART" id="SM00079"/>
    </source>
</evidence>
<evidence type="ECO:0000256" key="3">
    <source>
        <dbReference type="ARBA" id="ARBA00022692"/>
    </source>
</evidence>
<keyword evidence="1" id="KW-0813">Transport</keyword>
<feature type="transmembrane region" description="Helical" evidence="17">
    <location>
        <begin position="526"/>
        <end position="546"/>
    </location>
</feature>
<sequence>MALEFAVASVNKRTAEMSFNKSFTYNILTFTDGVGKAYQIARQVCAQLSLGVAAIFTSSESEFLRSACNEKKMPNFYIGSENFENFQNNVSGSVNTQQYTFKMAPGSEVWSRPAADIAIHFQWTKVAVLYCHSSGVHKGVGRVQAVQDLLVRVHGVDLSVFGVRGDLGHLRDTIHHIKERRIHKLIIDCSVHDLLLIVMKRMMETGIMNNDHHLVLLGMDSHLMLRNHPYMFGRCNITTFTIARQESMVELEKEWEDFVKTRLVNDKPTNRLVLGYLQTGVALMYDAVQLYARSLSNMIAADRFSFYHRSIPCTTQTTWMSGPALLENIKSTKITGLTGPLLFDSDGRRTNLTLDVLSITYNGLEKIGQWNIRPNVTKRLTMFGHQQTPNNPPYNNSLRNTTLIVTTIREHPYVFKESNNKDSPYQGYCIDLLNLLSEDLKFSYKLVEVADNNYGNELEDGTWDGMIGEVMHGHADMAVAPLTINYVREKVVRFTKPYMSLGVSILFRKPIPGNPSVFGFLNPLSLFIWVLIIIAYLLVAFVMFFIARLSPCEWHTAYSCQAKSNTLVNSFSFLNSMWFGFGALMQQGTEVSPRSISTRLLAGVWWFFTLIIISSYTANLAAFLTVTRMVNDISSADDLASQTKIKYGMMREGSTRSFFENSKIRTYKKMWNYLIQNEENFVFNNEEGMARVLAGDYAYLMESTTLQYLTAQNCNLTQIGGLLDTIGYGIATMESSLRDKLSVSILKLQENGMLDELKLKWWNHKAVNCPSEGGTSNTESLDVTNLGGAFIFLAIGATVAITTAIAEFAAHSLMNAKIKKFAHAARRYQDLRSSM</sequence>
<accession>F6W4K8</accession>
<keyword evidence="5" id="KW-0770">Synapse</keyword>
<feature type="binding site" evidence="14">
    <location>
        <position position="483"/>
    </location>
    <ligand>
        <name>L-glutamate</name>
        <dbReference type="ChEBI" id="CHEBI:29985"/>
    </ligand>
</feature>
<reference evidence="21" key="1">
    <citation type="journal article" date="2002" name="Science">
        <title>The draft genome of Ciona intestinalis: insights into chordate and vertebrate origins.</title>
        <authorList>
            <person name="Dehal P."/>
            <person name="Satou Y."/>
            <person name="Campbell R.K."/>
            <person name="Chapman J."/>
            <person name="Degnan B."/>
            <person name="De Tomaso A."/>
            <person name="Davidson B."/>
            <person name="Di Gregorio A."/>
            <person name="Gelpke M."/>
            <person name="Goodstein D.M."/>
            <person name="Harafuji N."/>
            <person name="Hastings K.E."/>
            <person name="Ho I."/>
            <person name="Hotta K."/>
            <person name="Huang W."/>
            <person name="Kawashima T."/>
            <person name="Lemaire P."/>
            <person name="Martinez D."/>
            <person name="Meinertzhagen I.A."/>
            <person name="Necula S."/>
            <person name="Nonaka M."/>
            <person name="Putnam N."/>
            <person name="Rash S."/>
            <person name="Saiga H."/>
            <person name="Satake M."/>
            <person name="Terry A."/>
            <person name="Yamada L."/>
            <person name="Wang H.G."/>
            <person name="Awazu S."/>
            <person name="Azumi K."/>
            <person name="Boore J."/>
            <person name="Branno M."/>
            <person name="Chin-Bow S."/>
            <person name="DeSantis R."/>
            <person name="Doyle S."/>
            <person name="Francino P."/>
            <person name="Keys D.N."/>
            <person name="Haga S."/>
            <person name="Hayashi H."/>
            <person name="Hino K."/>
            <person name="Imai K.S."/>
            <person name="Inaba K."/>
            <person name="Kano S."/>
            <person name="Kobayashi K."/>
            <person name="Kobayashi M."/>
            <person name="Lee B.I."/>
            <person name="Makabe K.W."/>
            <person name="Manohar C."/>
            <person name="Matassi G."/>
            <person name="Medina M."/>
            <person name="Mochizuki Y."/>
            <person name="Mount S."/>
            <person name="Morishita T."/>
            <person name="Miura S."/>
            <person name="Nakayama A."/>
            <person name="Nishizaka S."/>
            <person name="Nomoto H."/>
            <person name="Ohta F."/>
            <person name="Oishi K."/>
            <person name="Rigoutsos I."/>
            <person name="Sano M."/>
            <person name="Sasaki A."/>
            <person name="Sasakura Y."/>
            <person name="Shoguchi E."/>
            <person name="Shin-i T."/>
            <person name="Spagnuolo A."/>
            <person name="Stainier D."/>
            <person name="Suzuki M.M."/>
            <person name="Tassy O."/>
            <person name="Takatori N."/>
            <person name="Tokuoka M."/>
            <person name="Yagi K."/>
            <person name="Yoshizaki F."/>
            <person name="Wada S."/>
            <person name="Zhang C."/>
            <person name="Hyatt P.D."/>
            <person name="Larimer F."/>
            <person name="Detter C."/>
            <person name="Doggett N."/>
            <person name="Glavina T."/>
            <person name="Hawkins T."/>
            <person name="Richardson P."/>
            <person name="Lucas S."/>
            <person name="Kohara Y."/>
            <person name="Levine M."/>
            <person name="Satoh N."/>
            <person name="Rokhsar D.S."/>
        </authorList>
    </citation>
    <scope>NUCLEOTIDE SEQUENCE [LARGE SCALE GENOMIC DNA]</scope>
</reference>
<reference evidence="20" key="4">
    <citation type="submission" date="2025-09" db="UniProtKB">
        <authorList>
            <consortium name="Ensembl"/>
        </authorList>
    </citation>
    <scope>IDENTIFICATION</scope>
</reference>
<evidence type="ECO:0000256" key="13">
    <source>
        <dbReference type="ARBA" id="ARBA00034104"/>
    </source>
</evidence>
<keyword evidence="9" id="KW-0325">Glycoprotein</keyword>
<dbReference type="AlphaFoldDB" id="F6W4K8"/>
<reference evidence="20" key="3">
    <citation type="submission" date="2025-08" db="UniProtKB">
        <authorList>
            <consortium name="Ensembl"/>
        </authorList>
    </citation>
    <scope>IDENTIFICATION</scope>
</reference>
<evidence type="ECO:0008006" key="22">
    <source>
        <dbReference type="Google" id="ProtNLM"/>
    </source>
</evidence>
<protein>
    <recommendedName>
        <fullName evidence="22">Glutamate receptor</fullName>
    </recommendedName>
</protein>
<feature type="binding site" evidence="14">
    <location>
        <position position="654"/>
    </location>
    <ligand>
        <name>L-glutamate</name>
        <dbReference type="ChEBI" id="CHEBI:29985"/>
    </ligand>
</feature>
<dbReference type="GO" id="GO:0098839">
    <property type="term" value="C:postsynaptic density membrane"/>
    <property type="evidence" value="ECO:0000318"/>
    <property type="project" value="GO_Central"/>
</dbReference>
<dbReference type="Pfam" id="PF10613">
    <property type="entry name" value="Lig_chan-Glu_bd"/>
    <property type="match status" value="1"/>
</dbReference>
<dbReference type="GO" id="GO:0015277">
    <property type="term" value="F:kainate selective glutamate receptor activity"/>
    <property type="evidence" value="ECO:0000318"/>
    <property type="project" value="GO_Central"/>
</dbReference>
<dbReference type="InterPro" id="IPR019594">
    <property type="entry name" value="Glu/Gly-bd"/>
</dbReference>
<dbReference type="InterPro" id="IPR001828">
    <property type="entry name" value="ANF_lig-bd_rcpt"/>
</dbReference>
<feature type="site" description="Interaction with the cone snail toxin Con-ikot-ikot" evidence="15">
    <location>
        <position position="747"/>
    </location>
</feature>
<keyword evidence="12" id="KW-0407">Ion channel</keyword>
<feature type="site" description="Crucial to convey clamshell closure to channel opening" evidence="15">
    <location>
        <position position="633"/>
    </location>
</feature>
<evidence type="ECO:0000256" key="2">
    <source>
        <dbReference type="ARBA" id="ARBA00022475"/>
    </source>
</evidence>
<evidence type="ECO:0000256" key="6">
    <source>
        <dbReference type="ARBA" id="ARBA00023065"/>
    </source>
</evidence>
<keyword evidence="8" id="KW-0675">Receptor</keyword>
<dbReference type="OMA" id="MQQGTEV"/>
<keyword evidence="4 17" id="KW-1133">Transmembrane helix</keyword>
<dbReference type="SUPFAM" id="SSF53850">
    <property type="entry name" value="Periplasmic binding protein-like II"/>
    <property type="match status" value="1"/>
</dbReference>
<evidence type="ECO:0000256" key="17">
    <source>
        <dbReference type="SAM" id="Phobius"/>
    </source>
</evidence>
<dbReference type="GO" id="GO:0035249">
    <property type="term" value="P:synaptic transmission, glutamatergic"/>
    <property type="evidence" value="ECO:0000318"/>
    <property type="project" value="GO_Central"/>
</dbReference>
<dbReference type="PANTHER" id="PTHR18966">
    <property type="entry name" value="IONOTROPIC GLUTAMATE RECEPTOR"/>
    <property type="match status" value="1"/>
</dbReference>
<dbReference type="InParanoid" id="F6W4K8"/>
<evidence type="ECO:0000256" key="14">
    <source>
        <dbReference type="PIRSR" id="PIRSR601508-1"/>
    </source>
</evidence>
<keyword evidence="2" id="KW-1003">Cell membrane</keyword>
<keyword evidence="6" id="KW-0406">Ion transport</keyword>
<dbReference type="SMART" id="SM00079">
    <property type="entry name" value="PBPe"/>
    <property type="match status" value="1"/>
</dbReference>
<keyword evidence="7 17" id="KW-0472">Membrane</keyword>
<evidence type="ECO:0000313" key="21">
    <source>
        <dbReference type="Proteomes" id="UP000008144"/>
    </source>
</evidence>
<dbReference type="GO" id="GO:0032983">
    <property type="term" value="C:kainate selective glutamate receptor complex"/>
    <property type="evidence" value="ECO:0000318"/>
    <property type="project" value="GO_Central"/>
</dbReference>
<feature type="transmembrane region" description="Helical" evidence="17">
    <location>
        <begin position="605"/>
        <end position="626"/>
    </location>
</feature>
<evidence type="ECO:0000256" key="4">
    <source>
        <dbReference type="ARBA" id="ARBA00022989"/>
    </source>
</evidence>
<dbReference type="FunFam" id="1.10.287.70:FF:000010">
    <property type="entry name" value="Putative glutamate receptor ionotropic kainate 1"/>
    <property type="match status" value="1"/>
</dbReference>
<evidence type="ECO:0000256" key="7">
    <source>
        <dbReference type="ARBA" id="ARBA00023136"/>
    </source>
</evidence>
<dbReference type="SMART" id="SM00918">
    <property type="entry name" value="Lig_chan-Glu_bd"/>
    <property type="match status" value="1"/>
</dbReference>
<comment type="subcellular location">
    <subcellularLocation>
        <location evidence="13">Postsynaptic cell membrane</location>
        <topology evidence="13">Multi-pass membrane protein</topology>
    </subcellularLocation>
</comment>
<dbReference type="Pfam" id="PF00060">
    <property type="entry name" value="Lig_chan"/>
    <property type="match status" value="1"/>
</dbReference>
<organism evidence="20 21">
    <name type="scientific">Ciona intestinalis</name>
    <name type="common">Transparent sea squirt</name>
    <name type="synonym">Ascidia intestinalis</name>
    <dbReference type="NCBI Taxonomy" id="7719"/>
    <lineage>
        <taxon>Eukaryota</taxon>
        <taxon>Metazoa</taxon>
        <taxon>Chordata</taxon>
        <taxon>Tunicata</taxon>
        <taxon>Ascidiacea</taxon>
        <taxon>Phlebobranchia</taxon>
        <taxon>Cionidae</taxon>
        <taxon>Ciona</taxon>
    </lineage>
</organism>
<name>F6W4K8_CIOIN</name>
<evidence type="ECO:0000259" key="19">
    <source>
        <dbReference type="SMART" id="SM00918"/>
    </source>
</evidence>
<dbReference type="Gene3D" id="3.40.50.2300">
    <property type="match status" value="2"/>
</dbReference>
<evidence type="ECO:0000256" key="5">
    <source>
        <dbReference type="ARBA" id="ARBA00023018"/>
    </source>
</evidence>
<evidence type="ECO:0000256" key="8">
    <source>
        <dbReference type="ARBA" id="ARBA00023170"/>
    </source>
</evidence>